<dbReference type="SUPFAM" id="SSF143011">
    <property type="entry name" value="RelE-like"/>
    <property type="match status" value="1"/>
</dbReference>
<accession>A0A1Y4I2F3</accession>
<proteinExistence type="predicted"/>
<dbReference type="InterPro" id="IPR035093">
    <property type="entry name" value="RelE/ParE_toxin_dom_sf"/>
</dbReference>
<dbReference type="PIRSF" id="PIRSF006156">
    <property type="entry name" value="YafQ"/>
    <property type="match status" value="1"/>
</dbReference>
<gene>
    <name evidence="3" type="ORF">B5F32_20325</name>
</gene>
<dbReference type="GO" id="GO:0006415">
    <property type="term" value="P:translational termination"/>
    <property type="evidence" value="ECO:0007669"/>
    <property type="project" value="TreeGrafter"/>
</dbReference>
<dbReference type="Proteomes" id="UP000195950">
    <property type="component" value="Unassembled WGS sequence"/>
</dbReference>
<evidence type="ECO:0000313" key="4">
    <source>
        <dbReference type="Proteomes" id="UP000195950"/>
    </source>
</evidence>
<dbReference type="Gene3D" id="3.30.2310.20">
    <property type="entry name" value="RelE-like"/>
    <property type="match status" value="1"/>
</dbReference>
<name>A0A1Y4I2F3_PARDI</name>
<sequence>MTYTVHTTSKFERDIKRCKKRHLDINLLLETVEILKNTGSLPSQYHPHKLSGKYAGLWECHIQGDWLLIWSQDDTELILLFTDTGTHSDLF</sequence>
<keyword evidence="1" id="KW-1277">Toxin-antitoxin system</keyword>
<evidence type="ECO:0000256" key="2">
    <source>
        <dbReference type="PIRSR" id="PIRSR006156-1"/>
    </source>
</evidence>
<dbReference type="GO" id="GO:0006402">
    <property type="term" value="P:mRNA catabolic process"/>
    <property type="evidence" value="ECO:0007669"/>
    <property type="project" value="TreeGrafter"/>
</dbReference>
<dbReference type="AlphaFoldDB" id="A0A1Y4I2F3"/>
<dbReference type="PANTHER" id="PTHR40588:SF1">
    <property type="entry name" value="MRNA INTERFERASE TOXIN YAFQ"/>
    <property type="match status" value="1"/>
</dbReference>
<dbReference type="EMBL" id="NFJX01000032">
    <property type="protein sequence ID" value="OUP14455.1"/>
    <property type="molecule type" value="Genomic_DNA"/>
</dbReference>
<dbReference type="PANTHER" id="PTHR40588">
    <property type="entry name" value="MRNA INTERFERASE TOXIN YAFQ"/>
    <property type="match status" value="1"/>
</dbReference>
<dbReference type="InterPro" id="IPR004386">
    <property type="entry name" value="Toxin_YafQ-like"/>
</dbReference>
<evidence type="ECO:0000313" key="3">
    <source>
        <dbReference type="EMBL" id="OUP14455.1"/>
    </source>
</evidence>
<feature type="active site" description="Proton donor" evidence="2">
    <location>
        <position position="87"/>
    </location>
</feature>
<reference evidence="4" key="1">
    <citation type="submission" date="2017-04" db="EMBL/GenBank/DDBJ databases">
        <title>Function of individual gut microbiota members based on whole genome sequencing of pure cultures obtained from chicken caecum.</title>
        <authorList>
            <person name="Medvecky M."/>
            <person name="Cejkova D."/>
            <person name="Polansky O."/>
            <person name="Karasova D."/>
            <person name="Kubasova T."/>
            <person name="Cizek A."/>
            <person name="Rychlik I."/>
        </authorList>
    </citation>
    <scope>NUCLEOTIDE SEQUENCE [LARGE SCALE GENOMIC DNA]</scope>
    <source>
        <strain evidence="4">An199</strain>
    </source>
</reference>
<dbReference type="RefSeq" id="WP_087346992.1">
    <property type="nucleotide sequence ID" value="NZ_CAJTHI010000030.1"/>
</dbReference>
<dbReference type="GO" id="GO:0004521">
    <property type="term" value="F:RNA endonuclease activity"/>
    <property type="evidence" value="ECO:0007669"/>
    <property type="project" value="TreeGrafter"/>
</dbReference>
<organism evidence="3 4">
    <name type="scientific">Parabacteroides distasonis</name>
    <dbReference type="NCBI Taxonomy" id="823"/>
    <lineage>
        <taxon>Bacteria</taxon>
        <taxon>Pseudomonadati</taxon>
        <taxon>Bacteroidota</taxon>
        <taxon>Bacteroidia</taxon>
        <taxon>Bacteroidales</taxon>
        <taxon>Tannerellaceae</taxon>
        <taxon>Parabacteroides</taxon>
    </lineage>
</organism>
<dbReference type="Pfam" id="PF15738">
    <property type="entry name" value="YafQ_toxin"/>
    <property type="match status" value="1"/>
</dbReference>
<protein>
    <submittedName>
        <fullName evidence="3">Addiction module toxin RelE</fullName>
    </submittedName>
</protein>
<dbReference type="NCBIfam" id="TIGR02385">
    <property type="entry name" value="RelE_StbE"/>
    <property type="match status" value="1"/>
</dbReference>
<dbReference type="InterPro" id="IPR007712">
    <property type="entry name" value="RelE/ParE_toxin"/>
</dbReference>
<evidence type="ECO:0000256" key="1">
    <source>
        <dbReference type="ARBA" id="ARBA00022649"/>
    </source>
</evidence>
<comment type="caution">
    <text evidence="3">The sequence shown here is derived from an EMBL/GenBank/DDBJ whole genome shotgun (WGS) entry which is preliminary data.</text>
</comment>